<protein>
    <submittedName>
        <fullName evidence="1">Uncharacterized protein</fullName>
    </submittedName>
</protein>
<organism evidence="1 2">
    <name type="scientific">Cercophora newfieldiana</name>
    <dbReference type="NCBI Taxonomy" id="92897"/>
    <lineage>
        <taxon>Eukaryota</taxon>
        <taxon>Fungi</taxon>
        <taxon>Dikarya</taxon>
        <taxon>Ascomycota</taxon>
        <taxon>Pezizomycotina</taxon>
        <taxon>Sordariomycetes</taxon>
        <taxon>Sordariomycetidae</taxon>
        <taxon>Sordariales</taxon>
        <taxon>Lasiosphaeriaceae</taxon>
        <taxon>Cercophora</taxon>
    </lineage>
</organism>
<name>A0AA39YPL9_9PEZI</name>
<reference evidence="1" key="1">
    <citation type="submission" date="2023-06" db="EMBL/GenBank/DDBJ databases">
        <title>Genome-scale phylogeny and comparative genomics of the fungal order Sordariales.</title>
        <authorList>
            <consortium name="Lawrence Berkeley National Laboratory"/>
            <person name="Hensen N."/>
            <person name="Bonometti L."/>
            <person name="Westerberg I."/>
            <person name="Brannstrom I.O."/>
            <person name="Guillou S."/>
            <person name="Cros-Aarteil S."/>
            <person name="Calhoun S."/>
            <person name="Haridas S."/>
            <person name="Kuo A."/>
            <person name="Mondo S."/>
            <person name="Pangilinan J."/>
            <person name="Riley R."/>
            <person name="Labutti K."/>
            <person name="Andreopoulos B."/>
            <person name="Lipzen A."/>
            <person name="Chen C."/>
            <person name="Yanf M."/>
            <person name="Daum C."/>
            <person name="Ng V."/>
            <person name="Clum A."/>
            <person name="Steindorff A."/>
            <person name="Ohm R."/>
            <person name="Martin F."/>
            <person name="Silar P."/>
            <person name="Natvig D."/>
            <person name="Lalanne C."/>
            <person name="Gautier V."/>
            <person name="Ament-Velasquez S.L."/>
            <person name="Kruys A."/>
            <person name="Hutchinson M.I."/>
            <person name="Powell A.J."/>
            <person name="Barry K."/>
            <person name="Miller A.N."/>
            <person name="Grigoriev I.V."/>
            <person name="Debuchy R."/>
            <person name="Gladieux P."/>
            <person name="Thoren M.H."/>
            <person name="Johannesson H."/>
        </authorList>
    </citation>
    <scope>NUCLEOTIDE SEQUENCE</scope>
    <source>
        <strain evidence="1">SMH2532-1</strain>
    </source>
</reference>
<proteinExistence type="predicted"/>
<gene>
    <name evidence="1" type="ORF">B0T16DRAFT_487185</name>
</gene>
<dbReference type="EMBL" id="JAULSV010000001">
    <property type="protein sequence ID" value="KAK0655720.1"/>
    <property type="molecule type" value="Genomic_DNA"/>
</dbReference>
<dbReference type="Proteomes" id="UP001174936">
    <property type="component" value="Unassembled WGS sequence"/>
</dbReference>
<keyword evidence="2" id="KW-1185">Reference proteome</keyword>
<comment type="caution">
    <text evidence="1">The sequence shown here is derived from an EMBL/GenBank/DDBJ whole genome shotgun (WGS) entry which is preliminary data.</text>
</comment>
<dbReference type="AlphaFoldDB" id="A0AA39YPL9"/>
<accession>A0AA39YPL9</accession>
<evidence type="ECO:0000313" key="1">
    <source>
        <dbReference type="EMBL" id="KAK0655720.1"/>
    </source>
</evidence>
<sequence length="233" mass="26818">MDLTSINYVWWNPVAIGSVSDMWSVSAATRTNIVRIKRPSWAELYDIWPAGIFDLQDQLFFTTGYYTWENPPPIMIPIMIRFRGFVTSDTFSPSEPEPRLLTPQAFDFAIFVSSWDTRGEPPQCILVDYKNHRHALTTLQPELEALLYSDHAEFADVLQDHNIPNTSAARMEIPGTDYIALVSFTSRRVSDSRLFYLDDFWEIELHCQYVPEANVPVPGEQMIGLEEGSLFER</sequence>
<evidence type="ECO:0000313" key="2">
    <source>
        <dbReference type="Proteomes" id="UP001174936"/>
    </source>
</evidence>